<reference evidence="2 3" key="1">
    <citation type="submission" date="2018-05" db="EMBL/GenBank/DDBJ databases">
        <title>Genome sequencing and assembly of the regulated plant pathogen Lachnellula willkommii and related sister species for the development of diagnostic species identification markers.</title>
        <authorList>
            <person name="Giroux E."/>
            <person name="Bilodeau G."/>
        </authorList>
    </citation>
    <scope>NUCLEOTIDE SEQUENCE [LARGE SCALE GENOMIC DNA]</scope>
    <source>
        <strain evidence="2 3">CBS 172.35</strain>
    </source>
</reference>
<accession>A0A559M323</accession>
<feature type="non-terminal residue" evidence="2">
    <location>
        <position position="347"/>
    </location>
</feature>
<keyword evidence="3" id="KW-1185">Reference proteome</keyword>
<name>A0A559M323_9HELO</name>
<evidence type="ECO:0000256" key="1">
    <source>
        <dbReference type="SAM" id="MobiDB-lite"/>
    </source>
</evidence>
<dbReference type="EMBL" id="QGML01002519">
    <property type="protein sequence ID" value="TVY87361.1"/>
    <property type="molecule type" value="Genomic_DNA"/>
</dbReference>
<sequence length="347" mass="38756">MPGDSSTDPIPPKRSFADFDDPDPSSPRPGTTKRLRIETEEAEQEAKTLQQQPKPLPLKRPHALFLEDSVDPPPSSSAPKRYRPESVDSLVTQWVESASASESYRERHCRSDTLLSHSDGDLIPRRLTKSAPNMEYRRDADGFALPPTPASTRSHSYQADAEDDSHAPSDISGASTGSGRRSLVEDPSYRDMNLTANNIYMRPSREQFPENITSLVDQVRRDRDSPGPSPEQVLQDTRLAELEMGTAESKVERYFHANVFPDPEPTDILQSSDRLPMAKHAVPDFGSKLKVSTPVPDLLYGYSRTGAFHQQQAQFPSMGNEMVANSNGLVYPFFVIESRLTGLREWE</sequence>
<feature type="region of interest" description="Disordered" evidence="1">
    <location>
        <begin position="1"/>
        <end position="189"/>
    </location>
</feature>
<comment type="caution">
    <text evidence="2">The sequence shown here is derived from an EMBL/GenBank/DDBJ whole genome shotgun (WGS) entry which is preliminary data.</text>
</comment>
<protein>
    <submittedName>
        <fullName evidence="2">Uncharacterized protein</fullName>
    </submittedName>
</protein>
<evidence type="ECO:0000313" key="2">
    <source>
        <dbReference type="EMBL" id="TVY87361.1"/>
    </source>
</evidence>
<gene>
    <name evidence="2" type="ORF">LAWI1_G007320</name>
</gene>
<evidence type="ECO:0000313" key="3">
    <source>
        <dbReference type="Proteomes" id="UP000315522"/>
    </source>
</evidence>
<proteinExistence type="predicted"/>
<dbReference type="Proteomes" id="UP000315522">
    <property type="component" value="Unassembled WGS sequence"/>
</dbReference>
<organism evidence="2 3">
    <name type="scientific">Lachnellula willkommii</name>
    <dbReference type="NCBI Taxonomy" id="215461"/>
    <lineage>
        <taxon>Eukaryota</taxon>
        <taxon>Fungi</taxon>
        <taxon>Dikarya</taxon>
        <taxon>Ascomycota</taxon>
        <taxon>Pezizomycotina</taxon>
        <taxon>Leotiomycetes</taxon>
        <taxon>Helotiales</taxon>
        <taxon>Lachnaceae</taxon>
        <taxon>Lachnellula</taxon>
    </lineage>
</organism>
<dbReference type="AlphaFoldDB" id="A0A559M323"/>